<sequence>MKFIIPILILLVFTPFHLLAQANSDTINRIIVLPDVEINSSSSQLVVCSGIEKNNIWHVSGPGGGYAVRFRQPVAGYHELQKIRLQLHQPKNTKEGQIRIRVASVNTNGEPGNDNMLPQEVILTTKMLRESKRNLTVMWPESHVVSPEKGFFIVVEGIGKSSNEYISSVAAPNDKGISQYVLSGTINGSTFTRQVPITYFPTLKGINSSNDNNIESWYKDTVTKGWKRSKKGASVVYIEALFE</sequence>
<evidence type="ECO:0000313" key="2">
    <source>
        <dbReference type="EMBL" id="SEU08766.1"/>
    </source>
</evidence>
<keyword evidence="3" id="KW-1185">Reference proteome</keyword>
<evidence type="ECO:0000256" key="1">
    <source>
        <dbReference type="SAM" id="SignalP"/>
    </source>
</evidence>
<reference evidence="3" key="1">
    <citation type="submission" date="2016-10" db="EMBL/GenBank/DDBJ databases">
        <authorList>
            <person name="Varghese N."/>
            <person name="Submissions S."/>
        </authorList>
    </citation>
    <scope>NUCLEOTIDE SEQUENCE [LARGE SCALE GENOMIC DNA]</scope>
    <source>
        <strain evidence="3">DSM 15310</strain>
    </source>
</reference>
<organism evidence="2 3">
    <name type="scientific">Hymenobacter actinosclerus</name>
    <dbReference type="NCBI Taxonomy" id="82805"/>
    <lineage>
        <taxon>Bacteria</taxon>
        <taxon>Pseudomonadati</taxon>
        <taxon>Bacteroidota</taxon>
        <taxon>Cytophagia</taxon>
        <taxon>Cytophagales</taxon>
        <taxon>Hymenobacteraceae</taxon>
        <taxon>Hymenobacter</taxon>
    </lineage>
</organism>
<accession>A0A1I0JHG8</accession>
<protein>
    <submittedName>
        <fullName evidence="2">Uncharacterized protein</fullName>
    </submittedName>
</protein>
<evidence type="ECO:0000313" key="3">
    <source>
        <dbReference type="Proteomes" id="UP000198697"/>
    </source>
</evidence>
<dbReference type="AlphaFoldDB" id="A0A1I0JHG8"/>
<gene>
    <name evidence="2" type="ORF">SAMN04487998_0016</name>
</gene>
<dbReference type="OrthoDB" id="880204at2"/>
<dbReference type="Proteomes" id="UP000198697">
    <property type="component" value="Unassembled WGS sequence"/>
</dbReference>
<keyword evidence="1" id="KW-0732">Signal</keyword>
<name>A0A1I0JHG8_9BACT</name>
<dbReference type="RefSeq" id="WP_143069935.1">
    <property type="nucleotide sequence ID" value="NZ_FOHS01000013.1"/>
</dbReference>
<proteinExistence type="predicted"/>
<dbReference type="EMBL" id="FOHS01000013">
    <property type="protein sequence ID" value="SEU08766.1"/>
    <property type="molecule type" value="Genomic_DNA"/>
</dbReference>
<feature type="chain" id="PRO_5011503547" evidence="1">
    <location>
        <begin position="21"/>
        <end position="243"/>
    </location>
</feature>
<feature type="signal peptide" evidence="1">
    <location>
        <begin position="1"/>
        <end position="20"/>
    </location>
</feature>